<evidence type="ECO:0000313" key="4">
    <source>
        <dbReference type="Proteomes" id="UP000326780"/>
    </source>
</evidence>
<dbReference type="InterPro" id="IPR036291">
    <property type="entry name" value="NAD(P)-bd_dom_sf"/>
</dbReference>
<dbReference type="RefSeq" id="WP_153284659.1">
    <property type="nucleotide sequence ID" value="NZ_CP045644.1"/>
</dbReference>
<organism evidence="3 4">
    <name type="scientific">Variovorax paradoxus</name>
    <dbReference type="NCBI Taxonomy" id="34073"/>
    <lineage>
        <taxon>Bacteria</taxon>
        <taxon>Pseudomonadati</taxon>
        <taxon>Pseudomonadota</taxon>
        <taxon>Betaproteobacteria</taxon>
        <taxon>Burkholderiales</taxon>
        <taxon>Comamonadaceae</taxon>
        <taxon>Variovorax</taxon>
    </lineage>
</organism>
<dbReference type="Gene3D" id="3.40.50.720">
    <property type="entry name" value="NAD(P)-binding Rossmann-like Domain"/>
    <property type="match status" value="1"/>
</dbReference>
<gene>
    <name evidence="3" type="ORF">GFK26_27045</name>
</gene>
<accession>A0A5Q0M989</accession>
<dbReference type="Proteomes" id="UP000326780">
    <property type="component" value="Chromosome"/>
</dbReference>
<evidence type="ECO:0000259" key="1">
    <source>
        <dbReference type="Pfam" id="PF03435"/>
    </source>
</evidence>
<dbReference type="Pfam" id="PF03435">
    <property type="entry name" value="Sacchrp_dh_NADP"/>
    <property type="match status" value="1"/>
</dbReference>
<reference evidence="3 4" key="1">
    <citation type="submission" date="2019-10" db="EMBL/GenBank/DDBJ databases">
        <title>Complete genome sequence of Variovorax paradoxus 5C-2.</title>
        <authorList>
            <person name="Gogoleva N.E."/>
            <person name="Balkin A.S."/>
        </authorList>
    </citation>
    <scope>NUCLEOTIDE SEQUENCE [LARGE SCALE GENOMIC DNA]</scope>
    <source>
        <strain evidence="3 4">5C-2</strain>
    </source>
</reference>
<protein>
    <submittedName>
        <fullName evidence="3">Homospermidine synthase</fullName>
    </submittedName>
</protein>
<sequence length="475" mass="52392">MATTSKKKAPARFNGRILMLGFGLIGQATAPLLLKHFGISPDRLRVVTRSEDRSGVAAKLGIGFTVAPLDEGNHEALLAPLLAPGDFLLNLSVNVSSLALIRLCRARGAFYLDTCNEPWPGRYDDPSLPLSRRSNYNLREEVLAYRLDKRDGPTAVITMGANPGLVSALVKQALLDMAADQALKVEMPGSYEEWARLARQLGIRVIHIAERDTQTARERKAPGEFVNTWSVDGFVDEGLQPAELGWGTHERHWPADAARHGFGSDAAIYLRRPGVGTRVRSWTPLEGPYHGFLVTHAESISIADHLTLRENGAVVYRPTVHYAYHPCDDAVLSLHEMAGKNWQRQPRHRIVREEIVQGMDELGVLLMGNDKGVYWYGSRLTIEQARKLAPFNSATSLQVVAGILGGMAWALQNPDAGVVEPDDLDHRVVLEAALPYLGEMAGVYGAWTPLTDRSPLFDEATDPDDPWQFLNFRVG</sequence>
<dbReference type="InterPro" id="IPR023181">
    <property type="entry name" value="Homospermid_syn-like_C"/>
</dbReference>
<proteinExistence type="predicted"/>
<dbReference type="Pfam" id="PF16653">
    <property type="entry name" value="Sacchrp_dh_C"/>
    <property type="match status" value="1"/>
</dbReference>
<evidence type="ECO:0000313" key="3">
    <source>
        <dbReference type="EMBL" id="QFZ86161.1"/>
    </source>
</evidence>
<evidence type="ECO:0000259" key="2">
    <source>
        <dbReference type="Pfam" id="PF16653"/>
    </source>
</evidence>
<feature type="domain" description="Saccharopine dehydrogenase NADP binding" evidence="1">
    <location>
        <begin position="17"/>
        <end position="156"/>
    </location>
</feature>
<dbReference type="AlphaFoldDB" id="A0A5Q0M989"/>
<name>A0A5Q0M989_VARPD</name>
<dbReference type="InterPro" id="IPR005097">
    <property type="entry name" value="Sacchrp_dh_NADP-bd"/>
</dbReference>
<dbReference type="InterPro" id="IPR032095">
    <property type="entry name" value="Sacchrp_dh-like_C"/>
</dbReference>
<dbReference type="Gene3D" id="3.30.360.30">
    <property type="entry name" value="homospermidine synthase like"/>
    <property type="match status" value="1"/>
</dbReference>
<dbReference type="SUPFAM" id="SSF51735">
    <property type="entry name" value="NAD(P)-binding Rossmann-fold domains"/>
    <property type="match status" value="1"/>
</dbReference>
<feature type="domain" description="Saccharopine dehydrogenase-like C-terminal" evidence="2">
    <location>
        <begin position="160"/>
        <end position="442"/>
    </location>
</feature>
<dbReference type="EMBL" id="CP045644">
    <property type="protein sequence ID" value="QFZ86161.1"/>
    <property type="molecule type" value="Genomic_DNA"/>
</dbReference>